<evidence type="ECO:0000256" key="3">
    <source>
        <dbReference type="SAM" id="SignalP"/>
    </source>
</evidence>
<dbReference type="PROSITE" id="PS00233">
    <property type="entry name" value="CHIT_BIND_RR_1"/>
    <property type="match status" value="1"/>
</dbReference>
<evidence type="ECO:0000313" key="4">
    <source>
        <dbReference type="EMBL" id="KAL3282996.1"/>
    </source>
</evidence>
<keyword evidence="1 2" id="KW-0193">Cuticle</keyword>
<organism evidence="4 5">
    <name type="scientific">Cryptolaemus montrouzieri</name>
    <dbReference type="NCBI Taxonomy" id="559131"/>
    <lineage>
        <taxon>Eukaryota</taxon>
        <taxon>Metazoa</taxon>
        <taxon>Ecdysozoa</taxon>
        <taxon>Arthropoda</taxon>
        <taxon>Hexapoda</taxon>
        <taxon>Insecta</taxon>
        <taxon>Pterygota</taxon>
        <taxon>Neoptera</taxon>
        <taxon>Endopterygota</taxon>
        <taxon>Coleoptera</taxon>
        <taxon>Polyphaga</taxon>
        <taxon>Cucujiformia</taxon>
        <taxon>Coccinelloidea</taxon>
        <taxon>Coccinellidae</taxon>
        <taxon>Scymninae</taxon>
        <taxon>Scymnini</taxon>
        <taxon>Cryptolaemus</taxon>
    </lineage>
</organism>
<gene>
    <name evidence="4" type="ORF">HHI36_006153</name>
</gene>
<dbReference type="Pfam" id="PF00379">
    <property type="entry name" value="Chitin_bind_4"/>
    <property type="match status" value="1"/>
</dbReference>
<dbReference type="Proteomes" id="UP001516400">
    <property type="component" value="Unassembled WGS sequence"/>
</dbReference>
<name>A0ABD2NWC4_9CUCU</name>
<proteinExistence type="predicted"/>
<dbReference type="EMBL" id="JABFTP020000144">
    <property type="protein sequence ID" value="KAL3282996.1"/>
    <property type="molecule type" value="Genomic_DNA"/>
</dbReference>
<comment type="caution">
    <text evidence="4">The sequence shown here is derived from an EMBL/GenBank/DDBJ whole genome shotgun (WGS) entry which is preliminary data.</text>
</comment>
<feature type="signal peptide" evidence="3">
    <location>
        <begin position="1"/>
        <end position="17"/>
    </location>
</feature>
<reference evidence="4 5" key="1">
    <citation type="journal article" date="2021" name="BMC Biol.">
        <title>Horizontally acquired antibacterial genes associated with adaptive radiation of ladybird beetles.</title>
        <authorList>
            <person name="Li H.S."/>
            <person name="Tang X.F."/>
            <person name="Huang Y.H."/>
            <person name="Xu Z.Y."/>
            <person name="Chen M.L."/>
            <person name="Du X.Y."/>
            <person name="Qiu B.Y."/>
            <person name="Chen P.T."/>
            <person name="Zhang W."/>
            <person name="Slipinski A."/>
            <person name="Escalona H.E."/>
            <person name="Waterhouse R.M."/>
            <person name="Zwick A."/>
            <person name="Pang H."/>
        </authorList>
    </citation>
    <scope>NUCLEOTIDE SEQUENCE [LARGE SCALE GENOMIC DNA]</scope>
    <source>
        <strain evidence="4">SYSU2018</strain>
    </source>
</reference>
<sequence>MISKVITLAAFVACVHCGVYPATSYNSVVHPAYSSGGYGGYGAPLASGLVAPYGGYAGYGGNSYGYGVAPYGYGKAAYTPIYENDYPTYPKYQYEYGVNDPHTGDHKSQHEIRDGDVVKGSYSVADPDGTLRTVHYTADDHNGFNAVVERQGHAVHPAAYGKGAYGAYGAAPYAGYGAVPYAGYEGHGGYY</sequence>
<dbReference type="InterPro" id="IPR000618">
    <property type="entry name" value="Insect_cuticle"/>
</dbReference>
<feature type="chain" id="PRO_5044763264" evidence="3">
    <location>
        <begin position="18"/>
        <end position="191"/>
    </location>
</feature>
<dbReference type="PANTHER" id="PTHR12236">
    <property type="entry name" value="STRUCTURAL CONTITUENT OF CUTICLE"/>
    <property type="match status" value="1"/>
</dbReference>
<dbReference type="PRINTS" id="PR00947">
    <property type="entry name" value="CUTICLE"/>
</dbReference>
<dbReference type="PROSITE" id="PS51155">
    <property type="entry name" value="CHIT_BIND_RR_2"/>
    <property type="match status" value="1"/>
</dbReference>
<keyword evidence="5" id="KW-1185">Reference proteome</keyword>
<dbReference type="PANTHER" id="PTHR12236:SF95">
    <property type="entry name" value="CUTICULAR PROTEIN 76BD, ISOFORM C-RELATED"/>
    <property type="match status" value="1"/>
</dbReference>
<protein>
    <submittedName>
        <fullName evidence="4">Uncharacterized protein</fullName>
    </submittedName>
</protein>
<dbReference type="AlphaFoldDB" id="A0ABD2NWC4"/>
<evidence type="ECO:0000256" key="1">
    <source>
        <dbReference type="ARBA" id="ARBA00022460"/>
    </source>
</evidence>
<dbReference type="InterPro" id="IPR051217">
    <property type="entry name" value="Insect_Cuticle_Struc_Prot"/>
</dbReference>
<evidence type="ECO:0000313" key="5">
    <source>
        <dbReference type="Proteomes" id="UP001516400"/>
    </source>
</evidence>
<evidence type="ECO:0000256" key="2">
    <source>
        <dbReference type="PROSITE-ProRule" id="PRU00497"/>
    </source>
</evidence>
<keyword evidence="3" id="KW-0732">Signal</keyword>
<accession>A0ABD2NWC4</accession>
<dbReference type="InterPro" id="IPR031311">
    <property type="entry name" value="CHIT_BIND_RR_consensus"/>
</dbReference>
<dbReference type="GO" id="GO:0042302">
    <property type="term" value="F:structural constituent of cuticle"/>
    <property type="evidence" value="ECO:0007669"/>
    <property type="project" value="UniProtKB-UniRule"/>
</dbReference>